<dbReference type="Pfam" id="PF11799">
    <property type="entry name" value="IMS_C"/>
    <property type="match status" value="1"/>
</dbReference>
<comment type="caution">
    <text evidence="17">The sequence shown here is derived from an EMBL/GenBank/DDBJ whole genome shotgun (WGS) entry which is preliminary data.</text>
</comment>
<evidence type="ECO:0000256" key="10">
    <source>
        <dbReference type="ARBA" id="ARBA00022842"/>
    </source>
</evidence>
<dbReference type="Gene3D" id="3.30.70.270">
    <property type="match status" value="1"/>
</dbReference>
<evidence type="ECO:0000256" key="3">
    <source>
        <dbReference type="ARBA" id="ARBA00022457"/>
    </source>
</evidence>
<comment type="catalytic activity">
    <reaction evidence="14 15">
        <text>DNA(n) + a 2'-deoxyribonucleoside 5'-triphosphate = DNA(n+1) + diphosphate</text>
        <dbReference type="Rhea" id="RHEA:22508"/>
        <dbReference type="Rhea" id="RHEA-COMP:17339"/>
        <dbReference type="Rhea" id="RHEA-COMP:17340"/>
        <dbReference type="ChEBI" id="CHEBI:33019"/>
        <dbReference type="ChEBI" id="CHEBI:61560"/>
        <dbReference type="ChEBI" id="CHEBI:173112"/>
        <dbReference type="EC" id="2.7.7.7"/>
    </reaction>
</comment>
<dbReference type="EC" id="2.7.7.7" evidence="15"/>
<protein>
    <recommendedName>
        <fullName evidence="15">DNA polymerase IV</fullName>
        <shortName evidence="15">Pol IV</shortName>
        <ecNumber evidence="15">2.7.7.7</ecNumber>
    </recommendedName>
</protein>
<dbReference type="InterPro" id="IPR043502">
    <property type="entry name" value="DNA/RNA_pol_sf"/>
</dbReference>
<keyword evidence="4 15" id="KW-0963">Cytoplasm</keyword>
<dbReference type="InterPro" id="IPR001126">
    <property type="entry name" value="UmuC"/>
</dbReference>
<dbReference type="GO" id="GO:0000287">
    <property type="term" value="F:magnesium ion binding"/>
    <property type="evidence" value="ECO:0007669"/>
    <property type="project" value="UniProtKB-UniRule"/>
</dbReference>
<evidence type="ECO:0000256" key="14">
    <source>
        <dbReference type="ARBA" id="ARBA00049244"/>
    </source>
</evidence>
<dbReference type="Pfam" id="PF00817">
    <property type="entry name" value="IMS"/>
    <property type="match status" value="1"/>
</dbReference>
<dbReference type="FunFam" id="3.40.1170.60:FF:000001">
    <property type="entry name" value="DNA polymerase IV"/>
    <property type="match status" value="1"/>
</dbReference>
<proteinExistence type="inferred from homology"/>
<evidence type="ECO:0000256" key="15">
    <source>
        <dbReference type="HAMAP-Rule" id="MF_01113"/>
    </source>
</evidence>
<dbReference type="GO" id="GO:0005829">
    <property type="term" value="C:cytosol"/>
    <property type="evidence" value="ECO:0007669"/>
    <property type="project" value="TreeGrafter"/>
</dbReference>
<evidence type="ECO:0000256" key="4">
    <source>
        <dbReference type="ARBA" id="ARBA00022490"/>
    </source>
</evidence>
<evidence type="ECO:0000256" key="12">
    <source>
        <dbReference type="ARBA" id="ARBA00023125"/>
    </source>
</evidence>
<keyword evidence="13 15" id="KW-0234">DNA repair</keyword>
<feature type="site" description="Substrate discrimination" evidence="15">
    <location>
        <position position="11"/>
    </location>
</feature>
<dbReference type="PANTHER" id="PTHR11076">
    <property type="entry name" value="DNA REPAIR POLYMERASE UMUC / TRANSFERASE FAMILY MEMBER"/>
    <property type="match status" value="1"/>
</dbReference>
<keyword evidence="5 15" id="KW-0808">Transferase</keyword>
<evidence type="ECO:0000313" key="18">
    <source>
        <dbReference type="Proteomes" id="UP000885826"/>
    </source>
</evidence>
<evidence type="ECO:0000256" key="6">
    <source>
        <dbReference type="ARBA" id="ARBA00022695"/>
    </source>
</evidence>
<gene>
    <name evidence="15" type="primary">dinB</name>
    <name evidence="17" type="ORF">ENI34_01210</name>
</gene>
<feature type="binding site" evidence="15">
    <location>
        <position position="101"/>
    </location>
    <ligand>
        <name>Mg(2+)</name>
        <dbReference type="ChEBI" id="CHEBI:18420"/>
    </ligand>
</feature>
<keyword evidence="10 15" id="KW-0460">Magnesium</keyword>
<feature type="binding site" evidence="15">
    <location>
        <position position="6"/>
    </location>
    <ligand>
        <name>Mg(2+)</name>
        <dbReference type="ChEBI" id="CHEBI:18420"/>
    </ligand>
</feature>
<dbReference type="InterPro" id="IPR050116">
    <property type="entry name" value="DNA_polymerase-Y"/>
</dbReference>
<organism evidence="17 18">
    <name type="scientific">candidate division WOR-3 bacterium</name>
    <dbReference type="NCBI Taxonomy" id="2052148"/>
    <lineage>
        <taxon>Bacteria</taxon>
        <taxon>Bacteria division WOR-3</taxon>
    </lineage>
</organism>
<evidence type="ECO:0000256" key="11">
    <source>
        <dbReference type="ARBA" id="ARBA00022932"/>
    </source>
</evidence>
<sequence length="380" mass="42877">MYLCADLDAFFVSVEQALDPSLKGKPVVVGGPVMQRGVVASASYEARKFGICSGMPTARAYKLCPHAVFLKGNFEYYEEYSKRFHKILTGFSPHVRMASIDEAYVDIKGTRRLFGSPLDLAVRIKKMVNKELNIPLTIGIGRTKVFSKIVCEYSKPDGLMLLQEKDEIKFLSGLKVGFLPGIGPKHKEILNKLNIHTIGDLLKTPESILSSALGSYSKLIKFFVRGGDFNGCDGMKSVSRETTLPQDTADPNLIYALFLYLIERGCTALRRKRALARTLTVKVRFSDFRTVSKRTTIPMSNAPQIVFENGVRILERLFVPTRKIRLIGIALSNLFYGNLQPTLFMEKQNELSRLNYAVDRLRDRFGFNIIHPANRFFLKK</sequence>
<dbReference type="GO" id="GO:0003887">
    <property type="term" value="F:DNA-directed DNA polymerase activity"/>
    <property type="evidence" value="ECO:0007669"/>
    <property type="project" value="UniProtKB-UniRule"/>
</dbReference>
<dbReference type="PANTHER" id="PTHR11076:SF33">
    <property type="entry name" value="DNA POLYMERASE KAPPA"/>
    <property type="match status" value="1"/>
</dbReference>
<evidence type="ECO:0000256" key="2">
    <source>
        <dbReference type="ARBA" id="ARBA00010945"/>
    </source>
</evidence>
<keyword evidence="6 15" id="KW-0548">Nucleotidyltransferase</keyword>
<keyword evidence="9 15" id="KW-0227">DNA damage</keyword>
<dbReference type="InterPro" id="IPR036775">
    <property type="entry name" value="DNA_pol_Y-fam_lit_finger_sf"/>
</dbReference>
<dbReference type="SUPFAM" id="SSF56672">
    <property type="entry name" value="DNA/RNA polymerases"/>
    <property type="match status" value="1"/>
</dbReference>
<dbReference type="PROSITE" id="PS50173">
    <property type="entry name" value="UMUC"/>
    <property type="match status" value="1"/>
</dbReference>
<evidence type="ECO:0000313" key="17">
    <source>
        <dbReference type="EMBL" id="HEC77745.1"/>
    </source>
</evidence>
<evidence type="ECO:0000256" key="13">
    <source>
        <dbReference type="ARBA" id="ARBA00023204"/>
    </source>
</evidence>
<keyword evidence="12 15" id="KW-0238">DNA-binding</keyword>
<dbReference type="InterPro" id="IPR043128">
    <property type="entry name" value="Rev_trsase/Diguanyl_cyclase"/>
</dbReference>
<feature type="active site" evidence="15">
    <location>
        <position position="102"/>
    </location>
</feature>
<reference evidence="17" key="1">
    <citation type="journal article" date="2020" name="mSystems">
        <title>Genome- and Community-Level Interaction Insights into Carbon Utilization and Element Cycling Functions of Hydrothermarchaeota in Hydrothermal Sediment.</title>
        <authorList>
            <person name="Zhou Z."/>
            <person name="Liu Y."/>
            <person name="Xu W."/>
            <person name="Pan J."/>
            <person name="Luo Z.H."/>
            <person name="Li M."/>
        </authorList>
    </citation>
    <scope>NUCLEOTIDE SEQUENCE</scope>
    <source>
        <strain evidence="17">HyVt-388</strain>
    </source>
</reference>
<comment type="subunit">
    <text evidence="15">Monomer.</text>
</comment>
<evidence type="ECO:0000256" key="5">
    <source>
        <dbReference type="ARBA" id="ARBA00022679"/>
    </source>
</evidence>
<dbReference type="GO" id="GO:0006261">
    <property type="term" value="P:DNA-templated DNA replication"/>
    <property type="evidence" value="ECO:0007669"/>
    <property type="project" value="UniProtKB-UniRule"/>
</dbReference>
<feature type="domain" description="UmuC" evidence="16">
    <location>
        <begin position="2"/>
        <end position="183"/>
    </location>
</feature>
<dbReference type="GO" id="GO:0042276">
    <property type="term" value="P:error-prone translesion synthesis"/>
    <property type="evidence" value="ECO:0007669"/>
    <property type="project" value="TreeGrafter"/>
</dbReference>
<comment type="subcellular location">
    <subcellularLocation>
        <location evidence="1 15">Cytoplasm</location>
    </subcellularLocation>
</comment>
<dbReference type="EMBL" id="DRIG01000017">
    <property type="protein sequence ID" value="HEC77745.1"/>
    <property type="molecule type" value="Genomic_DNA"/>
</dbReference>
<dbReference type="HAMAP" id="MF_01113">
    <property type="entry name" value="DNApol_IV"/>
    <property type="match status" value="1"/>
</dbReference>
<dbReference type="Gene3D" id="1.10.150.20">
    <property type="entry name" value="5' to 3' exonuclease, C-terminal subdomain"/>
    <property type="match status" value="1"/>
</dbReference>
<dbReference type="GO" id="GO:0009432">
    <property type="term" value="P:SOS response"/>
    <property type="evidence" value="ECO:0007669"/>
    <property type="project" value="TreeGrafter"/>
</dbReference>
<evidence type="ECO:0000256" key="7">
    <source>
        <dbReference type="ARBA" id="ARBA00022705"/>
    </source>
</evidence>
<dbReference type="GO" id="GO:0003684">
    <property type="term" value="F:damaged DNA binding"/>
    <property type="evidence" value="ECO:0007669"/>
    <property type="project" value="InterPro"/>
</dbReference>
<comment type="similarity">
    <text evidence="2 15">Belongs to the DNA polymerase type-Y family.</text>
</comment>
<keyword evidence="8 15" id="KW-0479">Metal-binding</keyword>
<evidence type="ECO:0000256" key="9">
    <source>
        <dbReference type="ARBA" id="ARBA00022763"/>
    </source>
</evidence>
<dbReference type="Gene3D" id="3.40.1170.60">
    <property type="match status" value="1"/>
</dbReference>
<keyword evidence="11 15" id="KW-0239">DNA-directed DNA polymerase</keyword>
<comment type="cofactor">
    <cofactor evidence="15">
        <name>Mg(2+)</name>
        <dbReference type="ChEBI" id="CHEBI:18420"/>
    </cofactor>
    <text evidence="15">Binds 2 magnesium ions per subunit.</text>
</comment>
<dbReference type="CDD" id="cd03586">
    <property type="entry name" value="PolY_Pol_IV_kappa"/>
    <property type="match status" value="1"/>
</dbReference>
<dbReference type="InterPro" id="IPR022880">
    <property type="entry name" value="DNApol_IV"/>
</dbReference>
<evidence type="ECO:0000256" key="1">
    <source>
        <dbReference type="ARBA" id="ARBA00004496"/>
    </source>
</evidence>
<keyword evidence="3 15" id="KW-0515">Mutator protein</keyword>
<comment type="function">
    <text evidence="15">Poorly processive, error-prone DNA polymerase involved in untargeted mutagenesis. Copies undamaged DNA at stalled replication forks, which arise in vivo from mismatched or misaligned primer ends. These misaligned primers can be extended by PolIV. Exhibits no 3'-5' exonuclease (proofreading) activity. May be involved in translesional synthesis, in conjunction with the beta clamp from PolIII.</text>
</comment>
<dbReference type="SUPFAM" id="SSF100879">
    <property type="entry name" value="Lesion bypass DNA polymerase (Y-family), little finger domain"/>
    <property type="match status" value="1"/>
</dbReference>
<dbReference type="GO" id="GO:0006281">
    <property type="term" value="P:DNA repair"/>
    <property type="evidence" value="ECO:0007669"/>
    <property type="project" value="UniProtKB-UniRule"/>
</dbReference>
<accession>A0A9C9EKT7</accession>
<dbReference type="AlphaFoldDB" id="A0A9C9EKT7"/>
<dbReference type="Proteomes" id="UP000885826">
    <property type="component" value="Unassembled WGS sequence"/>
</dbReference>
<dbReference type="Gene3D" id="3.30.1490.100">
    <property type="entry name" value="DNA polymerase, Y-family, little finger domain"/>
    <property type="match status" value="1"/>
</dbReference>
<evidence type="ECO:0000259" key="16">
    <source>
        <dbReference type="PROSITE" id="PS50173"/>
    </source>
</evidence>
<dbReference type="InterPro" id="IPR017961">
    <property type="entry name" value="DNA_pol_Y-fam_little_finger"/>
</dbReference>
<keyword evidence="7 15" id="KW-0235">DNA replication</keyword>
<evidence type="ECO:0000256" key="8">
    <source>
        <dbReference type="ARBA" id="ARBA00022723"/>
    </source>
</evidence>
<name>A0A9C9EKT7_UNCW3</name>